<feature type="compositionally biased region" description="Basic residues" evidence="1">
    <location>
        <begin position="209"/>
        <end position="219"/>
    </location>
</feature>
<dbReference type="GO" id="GO:0006396">
    <property type="term" value="P:RNA processing"/>
    <property type="evidence" value="ECO:0007669"/>
    <property type="project" value="InterPro"/>
</dbReference>
<evidence type="ECO:0000256" key="1">
    <source>
        <dbReference type="SAM" id="MobiDB-lite"/>
    </source>
</evidence>
<sequence length="219" mass="24002">MTLRDEIITENKCKVGKKAGDLKSILRMQHLQNIAVWAGGEAGMPSYAAFLGNRLGNCSEASSIPIDSSFIPCQRCEAILQPGFNCTVRIETNGAKVRKRRNKCHIPPKNNVVYTCHFCSNRNVKRGTPKHHTKDIFASELKTESTTVDKKSGSSNSVIKGSKKIKKPLGNVPVSKSVPCSSTELAKEVPVEKSAATPKETTELLLSNGRKKRKRVVVL</sequence>
<evidence type="ECO:0000313" key="2">
    <source>
        <dbReference type="EMBL" id="KAF9624464.1"/>
    </source>
</evidence>
<evidence type="ECO:0000313" key="3">
    <source>
        <dbReference type="Proteomes" id="UP000631114"/>
    </source>
</evidence>
<name>A0A835IW27_9MAGN</name>
<keyword evidence="3" id="KW-1185">Reference proteome</keyword>
<dbReference type="Pfam" id="PF04032">
    <property type="entry name" value="Rpr2"/>
    <property type="match status" value="1"/>
</dbReference>
<comment type="caution">
    <text evidence="2">The sequence shown here is derived from an EMBL/GenBank/DDBJ whole genome shotgun (WGS) entry which is preliminary data.</text>
</comment>
<dbReference type="PANTHER" id="PTHR36072:SF2">
    <property type="entry name" value="OS01G0531000 PROTEIN"/>
    <property type="match status" value="1"/>
</dbReference>
<organism evidence="2 3">
    <name type="scientific">Coptis chinensis</name>
    <dbReference type="NCBI Taxonomy" id="261450"/>
    <lineage>
        <taxon>Eukaryota</taxon>
        <taxon>Viridiplantae</taxon>
        <taxon>Streptophyta</taxon>
        <taxon>Embryophyta</taxon>
        <taxon>Tracheophyta</taxon>
        <taxon>Spermatophyta</taxon>
        <taxon>Magnoliopsida</taxon>
        <taxon>Ranunculales</taxon>
        <taxon>Ranunculaceae</taxon>
        <taxon>Coptidoideae</taxon>
        <taxon>Coptis</taxon>
    </lineage>
</organism>
<dbReference type="PANTHER" id="PTHR36072">
    <property type="entry name" value="OS01G0541600 PROTEIN"/>
    <property type="match status" value="1"/>
</dbReference>
<dbReference type="OrthoDB" id="1937463at2759"/>
<accession>A0A835IW27</accession>
<dbReference type="Proteomes" id="UP000631114">
    <property type="component" value="Unassembled WGS sequence"/>
</dbReference>
<gene>
    <name evidence="2" type="ORF">IFM89_011472</name>
</gene>
<protein>
    <submittedName>
        <fullName evidence="2">Uncharacterized protein</fullName>
    </submittedName>
</protein>
<feature type="region of interest" description="Disordered" evidence="1">
    <location>
        <begin position="191"/>
        <end position="219"/>
    </location>
</feature>
<dbReference type="EMBL" id="JADFTS010000001">
    <property type="protein sequence ID" value="KAF9624464.1"/>
    <property type="molecule type" value="Genomic_DNA"/>
</dbReference>
<reference evidence="2 3" key="1">
    <citation type="submission" date="2020-10" db="EMBL/GenBank/DDBJ databases">
        <title>The Coptis chinensis genome and diversification of protoberbering-type alkaloids.</title>
        <authorList>
            <person name="Wang B."/>
            <person name="Shu S."/>
            <person name="Song C."/>
            <person name="Liu Y."/>
        </authorList>
    </citation>
    <scope>NUCLEOTIDE SEQUENCE [LARGE SCALE GENOMIC DNA]</scope>
    <source>
        <strain evidence="2">HL-2020</strain>
        <tissue evidence="2">Leaf</tissue>
    </source>
</reference>
<dbReference type="InterPro" id="IPR007175">
    <property type="entry name" value="Rpr2/Snm1/Rpp21"/>
</dbReference>
<dbReference type="AlphaFoldDB" id="A0A835IW27"/>
<proteinExistence type="predicted"/>
<dbReference type="Gene3D" id="6.20.50.20">
    <property type="match status" value="1"/>
</dbReference>